<feature type="region of interest" description="Disordered" evidence="1">
    <location>
        <begin position="1"/>
        <end position="32"/>
    </location>
</feature>
<name>A0ABS2J4B4_9ACTN</name>
<evidence type="ECO:0000256" key="1">
    <source>
        <dbReference type="SAM" id="MobiDB-lite"/>
    </source>
</evidence>
<dbReference type="NCBIfam" id="NF047843">
    <property type="entry name" value="MST_Rv0443"/>
    <property type="match status" value="1"/>
</dbReference>
<dbReference type="EMBL" id="JAFEUC010000017">
    <property type="protein sequence ID" value="MBM7080264.1"/>
    <property type="molecule type" value="Genomic_DNA"/>
</dbReference>
<comment type="caution">
    <text evidence="3">The sequence shown here is derived from an EMBL/GenBank/DDBJ whole genome shotgun (WGS) entry which is preliminary data.</text>
</comment>
<keyword evidence="4" id="KW-1185">Reference proteome</keyword>
<gene>
    <name evidence="3" type="ORF">JQX11_28490</name>
</gene>
<dbReference type="Gene3D" id="1.20.120.450">
    <property type="entry name" value="dinb family like domain"/>
    <property type="match status" value="1"/>
</dbReference>
<dbReference type="InterPro" id="IPR034660">
    <property type="entry name" value="DinB/YfiT-like"/>
</dbReference>
<proteinExistence type="predicted"/>
<evidence type="ECO:0000313" key="4">
    <source>
        <dbReference type="Proteomes" id="UP001518872"/>
    </source>
</evidence>
<accession>A0ABS2J4B4</accession>
<dbReference type="InterPro" id="IPR024775">
    <property type="entry name" value="DinB-like"/>
</dbReference>
<dbReference type="SUPFAM" id="SSF109854">
    <property type="entry name" value="DinB/YfiT-like putative metalloenzymes"/>
    <property type="match status" value="1"/>
</dbReference>
<reference evidence="3 4" key="1">
    <citation type="submission" date="2021-02" db="EMBL/GenBank/DDBJ databases">
        <authorList>
            <person name="Ra J.-S."/>
        </authorList>
    </citation>
    <scope>NUCLEOTIDE SEQUENCE [LARGE SCALE GENOMIC DNA]</scope>
    <source>
        <strain evidence="3 4">MMS20-R1-14</strain>
    </source>
</reference>
<protein>
    <submittedName>
        <fullName evidence="3">DUF664 domain-containing protein</fullName>
    </submittedName>
</protein>
<evidence type="ECO:0000313" key="3">
    <source>
        <dbReference type="EMBL" id="MBM7080264.1"/>
    </source>
</evidence>
<dbReference type="Proteomes" id="UP001518872">
    <property type="component" value="Unassembled WGS sequence"/>
</dbReference>
<sequence>MTGTAAAGPSPAPNRRADPGVRPRGPPDRPARRFVGLRLRYPDRVRRYEEAPVNVDALLTGIYDHLPDLVDAAVDGLSPEQLCRRPGPGANPVGWLVWHLTRIQDQQVAELLGVDQVWVTGDRAARFGLPADPADTGYGHTPEQVATVRPDSAQALVDYHRAVAERTRTFLAGLRPADLDRVVDESWDPPVTLGVRLVSIAADDLQHVGQAAYLRGLLRS</sequence>
<feature type="domain" description="DinB-like" evidence="2">
    <location>
        <begin position="64"/>
        <end position="211"/>
    </location>
</feature>
<organism evidence="3 4">
    <name type="scientific">Micromonospora humida</name>
    <dbReference type="NCBI Taxonomy" id="2809018"/>
    <lineage>
        <taxon>Bacteria</taxon>
        <taxon>Bacillati</taxon>
        <taxon>Actinomycetota</taxon>
        <taxon>Actinomycetes</taxon>
        <taxon>Micromonosporales</taxon>
        <taxon>Micromonosporaceae</taxon>
        <taxon>Micromonospora</taxon>
    </lineage>
</organism>
<dbReference type="Pfam" id="PF12867">
    <property type="entry name" value="DinB_2"/>
    <property type="match status" value="1"/>
</dbReference>
<feature type="compositionally biased region" description="Basic and acidic residues" evidence="1">
    <location>
        <begin position="15"/>
        <end position="31"/>
    </location>
</feature>
<evidence type="ECO:0000259" key="2">
    <source>
        <dbReference type="Pfam" id="PF12867"/>
    </source>
</evidence>